<dbReference type="Proteomes" id="UP000015961">
    <property type="component" value="Unassembled WGS sequence"/>
</dbReference>
<dbReference type="AlphaFoldDB" id="S0L1A8"/>
<reference evidence="1 2" key="1">
    <citation type="submission" date="2013-03" db="EMBL/GenBank/DDBJ databases">
        <title>The Genome Sequence of Enterococcus sulfureus ATCC_49903 (PacBio/Illumina hybrid assembly).</title>
        <authorList>
            <consortium name="The Broad Institute Genomics Platform"/>
            <consortium name="The Broad Institute Genome Sequencing Center for Infectious Disease"/>
            <person name="Earl A."/>
            <person name="Russ C."/>
            <person name="Gilmore M."/>
            <person name="Surin D."/>
            <person name="Walker B."/>
            <person name="Young S."/>
            <person name="Zeng Q."/>
            <person name="Gargeya S."/>
            <person name="Fitzgerald M."/>
            <person name="Haas B."/>
            <person name="Abouelleil A."/>
            <person name="Allen A.W."/>
            <person name="Alvarado L."/>
            <person name="Arachchi H.M."/>
            <person name="Berlin A.M."/>
            <person name="Chapman S.B."/>
            <person name="Gainer-Dewar J."/>
            <person name="Goldberg J."/>
            <person name="Griggs A."/>
            <person name="Gujja S."/>
            <person name="Hansen M."/>
            <person name="Howarth C."/>
            <person name="Imamovic A."/>
            <person name="Ireland A."/>
            <person name="Larimer J."/>
            <person name="McCowan C."/>
            <person name="Murphy C."/>
            <person name="Pearson M."/>
            <person name="Poon T.W."/>
            <person name="Priest M."/>
            <person name="Roberts A."/>
            <person name="Saif S."/>
            <person name="Shea T."/>
            <person name="Sisk P."/>
            <person name="Sykes S."/>
            <person name="Wortman J."/>
            <person name="Nusbaum C."/>
            <person name="Birren B."/>
        </authorList>
    </citation>
    <scope>NUCLEOTIDE SEQUENCE [LARGE SCALE GENOMIC DNA]</scope>
    <source>
        <strain evidence="1 2">ATCC 49903</strain>
    </source>
</reference>
<dbReference type="EMBL" id="ASWO01000004">
    <property type="protein sequence ID" value="EOT84256.1"/>
    <property type="molecule type" value="Genomic_DNA"/>
</dbReference>
<dbReference type="OrthoDB" id="2062588at2"/>
<organism evidence="1 2">
    <name type="scientific">Enterococcus sulfureus ATCC 49903</name>
    <dbReference type="NCBI Taxonomy" id="1140003"/>
    <lineage>
        <taxon>Bacteria</taxon>
        <taxon>Bacillati</taxon>
        <taxon>Bacillota</taxon>
        <taxon>Bacilli</taxon>
        <taxon>Lactobacillales</taxon>
        <taxon>Enterococcaceae</taxon>
        <taxon>Enterococcus</taxon>
    </lineage>
</organism>
<accession>S0L1A8</accession>
<dbReference type="RefSeq" id="WP_016186601.1">
    <property type="nucleotide sequence ID" value="NZ_ASWO01000004.1"/>
</dbReference>
<comment type="caution">
    <text evidence="1">The sequence shown here is derived from an EMBL/GenBank/DDBJ whole genome shotgun (WGS) entry which is preliminary data.</text>
</comment>
<dbReference type="PATRIC" id="fig|1140003.3.peg.2097"/>
<dbReference type="STRING" id="1140003.OMY_02185"/>
<evidence type="ECO:0000313" key="1">
    <source>
        <dbReference type="EMBL" id="EOT84256.1"/>
    </source>
</evidence>
<sequence length="129" mass="14372">MTKTKYNEVKVKELVANPEIQTFLKKAVEVPTKVIVKSVRNPFKNEETNETTQKVHAVAGTSLVDMMEFDFTLVNQSIDGTEAINKEFQIVEYSFALEANMRGGNFGGYSPTGLKLLITKLIPVTNEGK</sequence>
<protein>
    <recommendedName>
        <fullName evidence="3">Phage protein</fullName>
    </recommendedName>
</protein>
<name>S0L1A8_9ENTE</name>
<gene>
    <name evidence="1" type="ORF">I573_01157</name>
</gene>
<evidence type="ECO:0000313" key="2">
    <source>
        <dbReference type="Proteomes" id="UP000015961"/>
    </source>
</evidence>
<keyword evidence="2" id="KW-1185">Reference proteome</keyword>
<proteinExistence type="predicted"/>
<evidence type="ECO:0008006" key="3">
    <source>
        <dbReference type="Google" id="ProtNLM"/>
    </source>
</evidence>